<sequence>MRKRHSGGWLLIGKRGGNEEEAKPNNLSKHIHSWEDSDIAARSHAMTPTNPRVFGCVFLFLLLLLYSPSLLLLDSMFTQTPISIALCTQVHNVIRVNCSMQVALLAIGWAHANGEEEERRGLYISVTVIGYWIRLLFAIGRSRCHSGSVIAASRAIRRARASQAGTRAADSSLCTGRRSAVSPGVQEEGIIQMAVCTAQKGDPRSPAACHAFMSSTLECFRLNASSSHFVPLSVMMRNHTVSDRPIPGRAGGLRCKAREFLAPVDFLIFALLFWNQILIWDSLRPSSPARFCRLCSVR</sequence>
<keyword evidence="1" id="KW-1133">Transmembrane helix</keyword>
<keyword evidence="1" id="KW-0472">Membrane</keyword>
<keyword evidence="1" id="KW-0812">Transmembrane</keyword>
<evidence type="ECO:0000256" key="1">
    <source>
        <dbReference type="SAM" id="Phobius"/>
    </source>
</evidence>
<accession>A0A4Z2I5Q7</accession>
<evidence type="ECO:0000313" key="2">
    <source>
        <dbReference type="EMBL" id="TNN73389.1"/>
    </source>
</evidence>
<dbReference type="AlphaFoldDB" id="A0A4Z2I5Q7"/>
<dbReference type="Proteomes" id="UP000314294">
    <property type="component" value="Unassembled WGS sequence"/>
</dbReference>
<dbReference type="EMBL" id="SRLO01000125">
    <property type="protein sequence ID" value="TNN73389.1"/>
    <property type="molecule type" value="Genomic_DNA"/>
</dbReference>
<keyword evidence="3" id="KW-1185">Reference proteome</keyword>
<gene>
    <name evidence="2" type="ORF">EYF80_016343</name>
</gene>
<evidence type="ECO:0000313" key="3">
    <source>
        <dbReference type="Proteomes" id="UP000314294"/>
    </source>
</evidence>
<comment type="caution">
    <text evidence="2">The sequence shown here is derived from an EMBL/GenBank/DDBJ whole genome shotgun (WGS) entry which is preliminary data.</text>
</comment>
<organism evidence="2 3">
    <name type="scientific">Liparis tanakae</name>
    <name type="common">Tanaka's snailfish</name>
    <dbReference type="NCBI Taxonomy" id="230148"/>
    <lineage>
        <taxon>Eukaryota</taxon>
        <taxon>Metazoa</taxon>
        <taxon>Chordata</taxon>
        <taxon>Craniata</taxon>
        <taxon>Vertebrata</taxon>
        <taxon>Euteleostomi</taxon>
        <taxon>Actinopterygii</taxon>
        <taxon>Neopterygii</taxon>
        <taxon>Teleostei</taxon>
        <taxon>Neoteleostei</taxon>
        <taxon>Acanthomorphata</taxon>
        <taxon>Eupercaria</taxon>
        <taxon>Perciformes</taxon>
        <taxon>Cottioidei</taxon>
        <taxon>Cottales</taxon>
        <taxon>Liparidae</taxon>
        <taxon>Liparis</taxon>
    </lineage>
</organism>
<dbReference type="OrthoDB" id="10623129at2759"/>
<protein>
    <submittedName>
        <fullName evidence="2">Uncharacterized protein</fullName>
    </submittedName>
</protein>
<proteinExistence type="predicted"/>
<feature type="transmembrane region" description="Helical" evidence="1">
    <location>
        <begin position="52"/>
        <end position="73"/>
    </location>
</feature>
<reference evidence="2 3" key="1">
    <citation type="submission" date="2019-03" db="EMBL/GenBank/DDBJ databases">
        <title>First draft genome of Liparis tanakae, snailfish: a comprehensive survey of snailfish specific genes.</title>
        <authorList>
            <person name="Kim W."/>
            <person name="Song I."/>
            <person name="Jeong J.-H."/>
            <person name="Kim D."/>
            <person name="Kim S."/>
            <person name="Ryu S."/>
            <person name="Song J.Y."/>
            <person name="Lee S.K."/>
        </authorList>
    </citation>
    <scope>NUCLEOTIDE SEQUENCE [LARGE SCALE GENOMIC DNA]</scope>
    <source>
        <tissue evidence="2">Muscle</tissue>
    </source>
</reference>
<name>A0A4Z2I5Q7_9TELE</name>